<name>A0AAV7YDX0_9EUKA</name>
<dbReference type="AlphaFoldDB" id="A0AAV7YDX0"/>
<dbReference type="Gene3D" id="1.10.167.10">
    <property type="entry name" value="Regulator of G-protein Signalling 4, domain 2"/>
    <property type="match status" value="1"/>
</dbReference>
<feature type="region of interest" description="Disordered" evidence="1">
    <location>
        <begin position="93"/>
        <end position="114"/>
    </location>
</feature>
<dbReference type="PROSITE" id="PS50132">
    <property type="entry name" value="RGS"/>
    <property type="match status" value="1"/>
</dbReference>
<evidence type="ECO:0000313" key="3">
    <source>
        <dbReference type="EMBL" id="KAJ3426761.1"/>
    </source>
</evidence>
<dbReference type="Proteomes" id="UP001146793">
    <property type="component" value="Unassembled WGS sequence"/>
</dbReference>
<dbReference type="InterPro" id="IPR044926">
    <property type="entry name" value="RGS_subdomain_2"/>
</dbReference>
<feature type="region of interest" description="Disordered" evidence="1">
    <location>
        <begin position="208"/>
        <end position="229"/>
    </location>
</feature>
<dbReference type="Pfam" id="PF00615">
    <property type="entry name" value="RGS"/>
    <property type="match status" value="1"/>
</dbReference>
<organism evidence="3 4">
    <name type="scientific">Anaeramoeba flamelloides</name>
    <dbReference type="NCBI Taxonomy" id="1746091"/>
    <lineage>
        <taxon>Eukaryota</taxon>
        <taxon>Metamonada</taxon>
        <taxon>Anaeramoebidae</taxon>
        <taxon>Anaeramoeba</taxon>
    </lineage>
</organism>
<gene>
    <name evidence="3" type="ORF">M0812_26329</name>
</gene>
<dbReference type="PANTHER" id="PTHR46361">
    <property type="entry name" value="ELECTRON CARRIER/ PROTEIN DISULFIDE OXIDOREDUCTASE"/>
    <property type="match status" value="1"/>
</dbReference>
<reference evidence="3" key="1">
    <citation type="submission" date="2022-08" db="EMBL/GenBank/DDBJ databases">
        <title>Novel sulphate-reducing endosymbionts in the free-living metamonad Anaeramoeba.</title>
        <authorList>
            <person name="Jerlstrom-Hultqvist J."/>
            <person name="Cepicka I."/>
            <person name="Gallot-Lavallee L."/>
            <person name="Salas-Leiva D."/>
            <person name="Curtis B.A."/>
            <person name="Zahonova K."/>
            <person name="Pipaliya S."/>
            <person name="Dacks J."/>
            <person name="Roger A.J."/>
        </authorList>
    </citation>
    <scope>NUCLEOTIDE SEQUENCE</scope>
    <source>
        <strain evidence="3">Busselton2</strain>
    </source>
</reference>
<dbReference type="Pfam" id="PF04784">
    <property type="entry name" value="DUF547"/>
    <property type="match status" value="1"/>
</dbReference>
<evidence type="ECO:0000313" key="4">
    <source>
        <dbReference type="Proteomes" id="UP001146793"/>
    </source>
</evidence>
<dbReference type="PANTHER" id="PTHR46361:SF3">
    <property type="entry name" value="ELECTRON CARRIER_ PROTEIN DISULFIDE OXIDOREDUCTASE"/>
    <property type="match status" value="1"/>
</dbReference>
<sequence>MSKKPNLVVEVNQQKKSTDFGMFVESPLLEQMGLGVIPISLSGIVEEKEEKKEREVTKKPEYEIENINDPDVPVELLKLHFQDYHQLANDPKKIKKRKNKGDNSQTKKHNNGKSLKKKIPAKIIIKNKNLIKKIKKKKNSIKEKKEEIMASKSIGFMNKSKSTSKLIDDKKQMKVTEKDYKNNNINELVMSKNYHSTNDITQNFYGKKKKTQTNTGESHTETNNTNKKETNVKNKQKIDEYTKKTDLKLQDINLNQKEKPKKITLMKELDDFKKFSQILEYPLAIEYFKDFLRNFGNVEMLIFYLNWIEFKKICTEKNFNHLCEFLIKNWFDETKIFNLNIEQELINNILKRNKESDFSIDMFNSIGDNIHKQFEMKYFPKFQKHRTFEKLLQTQSTTNEKLKQPLKIISYFKRQTATILNNDNLTKDKNTNLDICQDLNEQIIEILKLFYLKRIKIINQKKIFQSSLFRKFEKLTPSLTLKKINQMDTNYKKCFFINLYNLFFLHTWIINGTPTNDKTLHEFFNKNYYLIEEKQISLNIIKEQIFQMKYSKISNKNEKKKKSKKNKEKKKTQTEKLFASNYFFDNLDIRIHFALIDFGIDIYQLKTYYPESIEHELDNVAKNFLKNTIQIEKDNNLIIFPHLFNTYYQDFGTTNSEILLKIRNWLKIKDPIILYNYSFAIQQQQLILLLQF</sequence>
<evidence type="ECO:0000259" key="2">
    <source>
        <dbReference type="PROSITE" id="PS50132"/>
    </source>
</evidence>
<protein>
    <submittedName>
        <fullName evidence="3">Electron carrier/ protein disulfide oxidoreductase</fullName>
    </submittedName>
</protein>
<dbReference type="EMBL" id="JANTQA010000063">
    <property type="protein sequence ID" value="KAJ3426761.1"/>
    <property type="molecule type" value="Genomic_DNA"/>
</dbReference>
<dbReference type="InterPro" id="IPR006869">
    <property type="entry name" value="DUF547"/>
</dbReference>
<dbReference type="InterPro" id="IPR036305">
    <property type="entry name" value="RGS_sf"/>
</dbReference>
<accession>A0AAV7YDX0</accession>
<comment type="caution">
    <text evidence="3">The sequence shown here is derived from an EMBL/GenBank/DDBJ whole genome shotgun (WGS) entry which is preliminary data.</text>
</comment>
<dbReference type="InterPro" id="IPR016137">
    <property type="entry name" value="RGS"/>
</dbReference>
<feature type="domain" description="RGS" evidence="2">
    <location>
        <begin position="274"/>
        <end position="392"/>
    </location>
</feature>
<evidence type="ECO:0000256" key="1">
    <source>
        <dbReference type="SAM" id="MobiDB-lite"/>
    </source>
</evidence>
<proteinExistence type="predicted"/>
<dbReference type="SUPFAM" id="SSF48097">
    <property type="entry name" value="Regulator of G-protein signaling, RGS"/>
    <property type="match status" value="1"/>
</dbReference>